<name>A0A410K0H1_9BACT</name>
<dbReference type="KEGG" id="gtl:EP073_11140"/>
<organism evidence="1 2">
    <name type="scientific">Geovibrio thiophilus</name>
    <dbReference type="NCBI Taxonomy" id="139438"/>
    <lineage>
        <taxon>Bacteria</taxon>
        <taxon>Pseudomonadati</taxon>
        <taxon>Deferribacterota</taxon>
        <taxon>Deferribacteres</taxon>
        <taxon>Deferribacterales</taxon>
        <taxon>Geovibrionaceae</taxon>
        <taxon>Geovibrio</taxon>
    </lineage>
</organism>
<dbReference type="Proteomes" id="UP000287502">
    <property type="component" value="Chromosome"/>
</dbReference>
<sequence length="104" mass="11950">MISEGTPLSVFLDELDQLYSYLLKFNILPADLRLDNILFNPEMNSSCRLVIVDGLGNRNFFAWATNRINSFGRVRISKKYNRFLFKARRDGLLPSDSLVSETLS</sequence>
<evidence type="ECO:0000313" key="1">
    <source>
        <dbReference type="EMBL" id="QAR33937.1"/>
    </source>
</evidence>
<evidence type="ECO:0008006" key="3">
    <source>
        <dbReference type="Google" id="ProtNLM"/>
    </source>
</evidence>
<dbReference type="EMBL" id="CP035108">
    <property type="protein sequence ID" value="QAR33937.1"/>
    <property type="molecule type" value="Genomic_DNA"/>
</dbReference>
<evidence type="ECO:0000313" key="2">
    <source>
        <dbReference type="Proteomes" id="UP000287502"/>
    </source>
</evidence>
<reference evidence="1 2" key="1">
    <citation type="submission" date="2019-01" db="EMBL/GenBank/DDBJ databases">
        <title>Geovibrio thiophilus DSM 11263, complete genome.</title>
        <authorList>
            <person name="Spring S."/>
            <person name="Bunk B."/>
            <person name="Sproer C."/>
        </authorList>
    </citation>
    <scope>NUCLEOTIDE SEQUENCE [LARGE SCALE GENOMIC DNA]</scope>
    <source>
        <strain evidence="1 2">DSM 11263</strain>
    </source>
</reference>
<protein>
    <recommendedName>
        <fullName evidence="3">Protein kinase domain-containing protein</fullName>
    </recommendedName>
</protein>
<dbReference type="Pfam" id="PF10707">
    <property type="entry name" value="YrbL-PhoP_reg"/>
    <property type="match status" value="1"/>
</dbReference>
<proteinExistence type="predicted"/>
<dbReference type="InterPro" id="IPR019647">
    <property type="entry name" value="PhoP_reg_network_YrbL"/>
</dbReference>
<accession>A0A410K0H1</accession>
<dbReference type="AlphaFoldDB" id="A0A410K0H1"/>
<dbReference type="OrthoDB" id="595236at2"/>
<gene>
    <name evidence="1" type="ORF">EP073_11140</name>
</gene>
<keyword evidence="2" id="KW-1185">Reference proteome</keyword>